<dbReference type="InterPro" id="IPR006620">
    <property type="entry name" value="Pro_4_hyd_alph"/>
</dbReference>
<dbReference type="Gene3D" id="2.60.120.620">
    <property type="entry name" value="q2cbj1_9rhob like domain"/>
    <property type="match status" value="1"/>
</dbReference>
<evidence type="ECO:0000256" key="6">
    <source>
        <dbReference type="ARBA" id="ARBA00023004"/>
    </source>
</evidence>
<evidence type="ECO:0000256" key="3">
    <source>
        <dbReference type="ARBA" id="ARBA00022723"/>
    </source>
</evidence>
<evidence type="ECO:0000256" key="2">
    <source>
        <dbReference type="ARBA" id="ARBA00004648"/>
    </source>
</evidence>
<feature type="chain" id="PRO_5041967342" description="Fe2OG dioxygenase domain-containing protein" evidence="8">
    <location>
        <begin position="33"/>
        <end position="283"/>
    </location>
</feature>
<dbReference type="Proteomes" id="UP001054857">
    <property type="component" value="Unassembled WGS sequence"/>
</dbReference>
<evidence type="ECO:0000256" key="8">
    <source>
        <dbReference type="SAM" id="SignalP"/>
    </source>
</evidence>
<dbReference type="GO" id="GO:0005789">
    <property type="term" value="C:endoplasmic reticulum membrane"/>
    <property type="evidence" value="ECO:0007669"/>
    <property type="project" value="UniProtKB-SubCell"/>
</dbReference>
<dbReference type="InterPro" id="IPR005123">
    <property type="entry name" value="Oxoglu/Fe-dep_dioxygenase_dom"/>
</dbReference>
<sequence length="283" mass="31745">MHERMIRAIRVVELLAICLLLGQALLYGTAEALEESSEEQLIGWRGETYSGQQPPPAVSDPEVGWIETISWAPRAFIYHNFLAPEECDHLISLAKPKLERSQVVGPPNQTIDPIRTSFSASIGYGATPIVKSIEERISRWTHLPISHQEPMEVLRYVHGQKYDAHWDWFDKSEYNEREGNRLATVLMYLSDVPRSAGGETAFPLGVPIDEARQGVEGRGYSECAGRSGIAVRPRKGDVLLFWDLEPDGQQPDRHNLHASCPTFAGGTKWTATKWIHNRPLIPG</sequence>
<reference evidence="10 11" key="1">
    <citation type="journal article" date="2021" name="Sci. Rep.">
        <title>Genome sequencing of the multicellular alga Astrephomene provides insights into convergent evolution of germ-soma differentiation.</title>
        <authorList>
            <person name="Yamashita S."/>
            <person name="Yamamoto K."/>
            <person name="Matsuzaki R."/>
            <person name="Suzuki S."/>
            <person name="Yamaguchi H."/>
            <person name="Hirooka S."/>
            <person name="Minakuchi Y."/>
            <person name="Miyagishima S."/>
            <person name="Kawachi M."/>
            <person name="Toyoda A."/>
            <person name="Nozaki H."/>
        </authorList>
    </citation>
    <scope>NUCLEOTIDE SEQUENCE [LARGE SCALE GENOMIC DNA]</scope>
    <source>
        <strain evidence="10 11">NIES-4017</strain>
    </source>
</reference>
<protein>
    <recommendedName>
        <fullName evidence="9">Fe2OG dioxygenase domain-containing protein</fullName>
    </recommendedName>
</protein>
<dbReference type="AlphaFoldDB" id="A0AAD3DNV7"/>
<keyword evidence="5" id="KW-0560">Oxidoreductase</keyword>
<evidence type="ECO:0000256" key="1">
    <source>
        <dbReference type="ARBA" id="ARBA00001961"/>
    </source>
</evidence>
<dbReference type="PANTHER" id="PTHR10869">
    <property type="entry name" value="PROLYL 4-HYDROXYLASE ALPHA SUBUNIT"/>
    <property type="match status" value="1"/>
</dbReference>
<comment type="caution">
    <text evidence="10">The sequence shown here is derived from an EMBL/GenBank/DDBJ whole genome shotgun (WGS) entry which is preliminary data.</text>
</comment>
<dbReference type="InterPro" id="IPR044862">
    <property type="entry name" value="Pro_4_hyd_alph_FE2OG_OXY"/>
</dbReference>
<dbReference type="Pfam" id="PF13640">
    <property type="entry name" value="2OG-FeII_Oxy_3"/>
    <property type="match status" value="1"/>
</dbReference>
<organism evidence="10 11">
    <name type="scientific">Astrephomene gubernaculifera</name>
    <dbReference type="NCBI Taxonomy" id="47775"/>
    <lineage>
        <taxon>Eukaryota</taxon>
        <taxon>Viridiplantae</taxon>
        <taxon>Chlorophyta</taxon>
        <taxon>core chlorophytes</taxon>
        <taxon>Chlorophyceae</taxon>
        <taxon>CS clade</taxon>
        <taxon>Chlamydomonadales</taxon>
        <taxon>Astrephomenaceae</taxon>
        <taxon>Astrephomene</taxon>
    </lineage>
</organism>
<accession>A0AAD3DNV7</accession>
<evidence type="ECO:0000313" key="10">
    <source>
        <dbReference type="EMBL" id="GFR44544.1"/>
    </source>
</evidence>
<evidence type="ECO:0000256" key="7">
    <source>
        <dbReference type="ARBA" id="ARBA00049169"/>
    </source>
</evidence>
<dbReference type="GO" id="GO:0031418">
    <property type="term" value="F:L-ascorbic acid binding"/>
    <property type="evidence" value="ECO:0007669"/>
    <property type="project" value="InterPro"/>
</dbReference>
<keyword evidence="11" id="KW-1185">Reference proteome</keyword>
<dbReference type="GO" id="GO:0005506">
    <property type="term" value="F:iron ion binding"/>
    <property type="evidence" value="ECO:0007669"/>
    <property type="project" value="InterPro"/>
</dbReference>
<keyword evidence="3" id="KW-0479">Metal-binding</keyword>
<proteinExistence type="predicted"/>
<dbReference type="EMBL" id="BMAR01000008">
    <property type="protein sequence ID" value="GFR44544.1"/>
    <property type="molecule type" value="Genomic_DNA"/>
</dbReference>
<comment type="catalytic activity">
    <reaction evidence="7">
        <text>L-prolyl-[collagen] + 2-oxoglutarate + O2 = trans-4-hydroxy-L-prolyl-[collagen] + succinate + CO2</text>
        <dbReference type="Rhea" id="RHEA:18945"/>
        <dbReference type="Rhea" id="RHEA-COMP:11676"/>
        <dbReference type="Rhea" id="RHEA-COMP:11680"/>
        <dbReference type="ChEBI" id="CHEBI:15379"/>
        <dbReference type="ChEBI" id="CHEBI:16526"/>
        <dbReference type="ChEBI" id="CHEBI:16810"/>
        <dbReference type="ChEBI" id="CHEBI:30031"/>
        <dbReference type="ChEBI" id="CHEBI:50342"/>
        <dbReference type="ChEBI" id="CHEBI:61965"/>
        <dbReference type="EC" id="1.14.11.2"/>
    </reaction>
</comment>
<dbReference type="GO" id="GO:0004656">
    <property type="term" value="F:procollagen-proline 4-dioxygenase activity"/>
    <property type="evidence" value="ECO:0007669"/>
    <property type="project" value="UniProtKB-EC"/>
</dbReference>
<keyword evidence="4" id="KW-0223">Dioxygenase</keyword>
<evidence type="ECO:0000259" key="9">
    <source>
        <dbReference type="PROSITE" id="PS51471"/>
    </source>
</evidence>
<gene>
    <name evidence="10" type="ORF">Agub_g5815</name>
</gene>
<evidence type="ECO:0000256" key="5">
    <source>
        <dbReference type="ARBA" id="ARBA00023002"/>
    </source>
</evidence>
<keyword evidence="6" id="KW-0408">Iron</keyword>
<comment type="subcellular location">
    <subcellularLocation>
        <location evidence="2">Endoplasmic reticulum membrane</location>
        <topology evidence="2">Single-pass type II membrane protein</topology>
    </subcellularLocation>
</comment>
<dbReference type="PROSITE" id="PS51471">
    <property type="entry name" value="FE2OG_OXY"/>
    <property type="match status" value="1"/>
</dbReference>
<dbReference type="SMART" id="SM00702">
    <property type="entry name" value="P4Hc"/>
    <property type="match status" value="1"/>
</dbReference>
<feature type="signal peptide" evidence="8">
    <location>
        <begin position="1"/>
        <end position="32"/>
    </location>
</feature>
<evidence type="ECO:0000313" key="11">
    <source>
        <dbReference type="Proteomes" id="UP001054857"/>
    </source>
</evidence>
<name>A0AAD3DNV7_9CHLO</name>
<feature type="domain" description="Fe2OG dioxygenase" evidence="9">
    <location>
        <begin position="146"/>
        <end position="277"/>
    </location>
</feature>
<evidence type="ECO:0000256" key="4">
    <source>
        <dbReference type="ARBA" id="ARBA00022964"/>
    </source>
</evidence>
<keyword evidence="8" id="KW-0732">Signal</keyword>
<dbReference type="PANTHER" id="PTHR10869:SF238">
    <property type="entry name" value="PROLYL 4-HYDROXYLASE 6-RELATED"/>
    <property type="match status" value="1"/>
</dbReference>
<dbReference type="InterPro" id="IPR045054">
    <property type="entry name" value="P4HA-like"/>
</dbReference>
<comment type="cofactor">
    <cofactor evidence="1">
        <name>L-ascorbate</name>
        <dbReference type="ChEBI" id="CHEBI:38290"/>
    </cofactor>
</comment>